<accession>A0A2M6XT51</accession>
<dbReference type="PANTHER" id="PTHR30012">
    <property type="entry name" value="GENERAL SECRETION PATHWAY PROTEIN"/>
    <property type="match status" value="1"/>
</dbReference>
<comment type="caution">
    <text evidence="10">The sequence shown here is derived from an EMBL/GenBank/DDBJ whole genome shotgun (WGS) entry which is preliminary data.</text>
</comment>
<gene>
    <name evidence="10" type="ORF">COT27_01110</name>
</gene>
<protein>
    <recommendedName>
        <fullName evidence="9">Type II secretion system protein GspF domain-containing protein</fullName>
    </recommendedName>
</protein>
<dbReference type="AlphaFoldDB" id="A0A2M6XT51"/>
<feature type="transmembrane region" description="Helical" evidence="8">
    <location>
        <begin position="377"/>
        <end position="397"/>
    </location>
</feature>
<feature type="domain" description="Type II secretion system protein GspF" evidence="9">
    <location>
        <begin position="273"/>
        <end position="395"/>
    </location>
</feature>
<sequence length="403" mass="44664">MIYNYRAKNKRGTTVEGTIEAFDKNDAIARLADEGIILLSIEQEQSKDFVGINIAFLNRVKNRDLVMFSRQLAVMSSATLPIVQSLRILAEQTENLKLKQTIIDIADDVDGGEKFSNSLERHNKIFSKFFVSMVRSGETSGKLDKVLNYLADEQEKDYALMSKIKGAMIYPAFILAALGGVGIVMMVFVVPKMTSILQETGGELPIATKILIEVSSFLSSPISGGSLLLVVVLVIIVVKFILKKEKPRQYFDFFKLKLPVFGSLFQRIYLVRFTRSLGTLVDGGVPLPKSLAIVADVVGNAYYKNLIQRTVKEVEDGNPIADTFLETKEVPPMISHMLSVGEKTGRISEVLNKMTEFYAKEIESMVTNLISLIEPMIMILMGVAVGIMVAAVIMPMYNMASGF</sequence>
<dbReference type="FunFam" id="1.20.81.30:FF:000001">
    <property type="entry name" value="Type II secretion system protein F"/>
    <property type="match status" value="1"/>
</dbReference>
<keyword evidence="3" id="KW-1003">Cell membrane</keyword>
<evidence type="ECO:0000256" key="7">
    <source>
        <dbReference type="ARBA" id="ARBA00023136"/>
    </source>
</evidence>
<evidence type="ECO:0000256" key="2">
    <source>
        <dbReference type="ARBA" id="ARBA00005745"/>
    </source>
</evidence>
<feature type="domain" description="Type II secretion system protein GspF" evidence="9">
    <location>
        <begin position="68"/>
        <end position="191"/>
    </location>
</feature>
<dbReference type="InterPro" id="IPR003004">
    <property type="entry name" value="GspF/PilC"/>
</dbReference>
<dbReference type="InterPro" id="IPR042094">
    <property type="entry name" value="T2SS_GspF_sf"/>
</dbReference>
<name>A0A2M6XT51_9BACT</name>
<evidence type="ECO:0000313" key="10">
    <source>
        <dbReference type="EMBL" id="PIU10816.1"/>
    </source>
</evidence>
<evidence type="ECO:0000256" key="4">
    <source>
        <dbReference type="ARBA" id="ARBA00022519"/>
    </source>
</evidence>
<proteinExistence type="inferred from homology"/>
<dbReference type="Proteomes" id="UP000230586">
    <property type="component" value="Unassembled WGS sequence"/>
</dbReference>
<comment type="subcellular location">
    <subcellularLocation>
        <location evidence="1">Cell inner membrane</location>
        <topology evidence="1">Multi-pass membrane protein</topology>
    </subcellularLocation>
</comment>
<evidence type="ECO:0000259" key="9">
    <source>
        <dbReference type="Pfam" id="PF00482"/>
    </source>
</evidence>
<evidence type="ECO:0000256" key="1">
    <source>
        <dbReference type="ARBA" id="ARBA00004429"/>
    </source>
</evidence>
<dbReference type="InterPro" id="IPR018076">
    <property type="entry name" value="T2SS_GspF_dom"/>
</dbReference>
<comment type="similarity">
    <text evidence="2">Belongs to the GSP F family.</text>
</comment>
<dbReference type="Pfam" id="PF00482">
    <property type="entry name" value="T2SSF"/>
    <property type="match status" value="2"/>
</dbReference>
<evidence type="ECO:0000256" key="6">
    <source>
        <dbReference type="ARBA" id="ARBA00022989"/>
    </source>
</evidence>
<reference evidence="11" key="1">
    <citation type="submission" date="2017-09" db="EMBL/GenBank/DDBJ databases">
        <title>Depth-based differentiation of microbial function through sediment-hosted aquifers and enrichment of novel symbionts in the deep terrestrial subsurface.</title>
        <authorList>
            <person name="Probst A.J."/>
            <person name="Ladd B."/>
            <person name="Jarett J.K."/>
            <person name="Geller-Mcgrath D.E."/>
            <person name="Sieber C.M.K."/>
            <person name="Emerson J.B."/>
            <person name="Anantharaman K."/>
            <person name="Thomas B.C."/>
            <person name="Malmstrom R."/>
            <person name="Stieglmeier M."/>
            <person name="Klingl A."/>
            <person name="Woyke T."/>
            <person name="Ryan C.M."/>
            <person name="Banfield J.F."/>
        </authorList>
    </citation>
    <scope>NUCLEOTIDE SEQUENCE [LARGE SCALE GENOMIC DNA]</scope>
</reference>
<evidence type="ECO:0000256" key="8">
    <source>
        <dbReference type="SAM" id="Phobius"/>
    </source>
</evidence>
<keyword evidence="4" id="KW-0997">Cell inner membrane</keyword>
<feature type="transmembrane region" description="Helical" evidence="8">
    <location>
        <begin position="168"/>
        <end position="190"/>
    </location>
</feature>
<dbReference type="Gene3D" id="1.20.81.30">
    <property type="entry name" value="Type II secretion system (T2SS), domain F"/>
    <property type="match status" value="2"/>
</dbReference>
<keyword evidence="5 8" id="KW-0812">Transmembrane</keyword>
<evidence type="ECO:0000256" key="5">
    <source>
        <dbReference type="ARBA" id="ARBA00022692"/>
    </source>
</evidence>
<dbReference type="GO" id="GO:0015628">
    <property type="term" value="P:protein secretion by the type II secretion system"/>
    <property type="evidence" value="ECO:0007669"/>
    <property type="project" value="TreeGrafter"/>
</dbReference>
<dbReference type="GO" id="GO:0005886">
    <property type="term" value="C:plasma membrane"/>
    <property type="evidence" value="ECO:0007669"/>
    <property type="project" value="UniProtKB-SubCell"/>
</dbReference>
<dbReference type="EMBL" id="PEXX01000021">
    <property type="protein sequence ID" value="PIU10816.1"/>
    <property type="molecule type" value="Genomic_DNA"/>
</dbReference>
<evidence type="ECO:0000256" key="3">
    <source>
        <dbReference type="ARBA" id="ARBA00022475"/>
    </source>
</evidence>
<keyword evidence="6 8" id="KW-1133">Transmembrane helix</keyword>
<dbReference type="PANTHER" id="PTHR30012:SF0">
    <property type="entry name" value="TYPE II SECRETION SYSTEM PROTEIN F-RELATED"/>
    <property type="match status" value="1"/>
</dbReference>
<organism evidence="10 11">
    <name type="scientific">Candidatus Kuenenbacteria bacterium CG08_land_8_20_14_0_20_37_23</name>
    <dbReference type="NCBI Taxonomy" id="1974617"/>
    <lineage>
        <taxon>Bacteria</taxon>
        <taxon>Candidatus Kueneniibacteriota</taxon>
    </lineage>
</organism>
<keyword evidence="7 8" id="KW-0472">Membrane</keyword>
<feature type="transmembrane region" description="Helical" evidence="8">
    <location>
        <begin position="222"/>
        <end position="242"/>
    </location>
</feature>
<dbReference type="PRINTS" id="PR00812">
    <property type="entry name" value="BCTERIALGSPF"/>
</dbReference>
<evidence type="ECO:0000313" key="11">
    <source>
        <dbReference type="Proteomes" id="UP000230586"/>
    </source>
</evidence>